<feature type="signal peptide" evidence="1">
    <location>
        <begin position="1"/>
        <end position="29"/>
    </location>
</feature>
<dbReference type="AlphaFoldDB" id="A0A5A7PWX8"/>
<dbReference type="InterPro" id="IPR027443">
    <property type="entry name" value="IPNS-like_sf"/>
</dbReference>
<dbReference type="EMBL" id="BKCP01005183">
    <property type="protein sequence ID" value="GER36627.1"/>
    <property type="molecule type" value="Genomic_DNA"/>
</dbReference>
<evidence type="ECO:0000256" key="1">
    <source>
        <dbReference type="SAM" id="SignalP"/>
    </source>
</evidence>
<keyword evidence="3" id="KW-1185">Reference proteome</keyword>
<evidence type="ECO:0000313" key="2">
    <source>
        <dbReference type="EMBL" id="GER36627.1"/>
    </source>
</evidence>
<name>A0A5A7PWX8_STRAF</name>
<dbReference type="SUPFAM" id="SSF51197">
    <property type="entry name" value="Clavaminate synthase-like"/>
    <property type="match status" value="1"/>
</dbReference>
<proteinExistence type="predicted"/>
<comment type="caution">
    <text evidence="2">The sequence shown here is derived from an EMBL/GenBank/DDBJ whole genome shotgun (WGS) entry which is preliminary data.</text>
</comment>
<organism evidence="2 3">
    <name type="scientific">Striga asiatica</name>
    <name type="common">Asiatic witchweed</name>
    <name type="synonym">Buchnera asiatica</name>
    <dbReference type="NCBI Taxonomy" id="4170"/>
    <lineage>
        <taxon>Eukaryota</taxon>
        <taxon>Viridiplantae</taxon>
        <taxon>Streptophyta</taxon>
        <taxon>Embryophyta</taxon>
        <taxon>Tracheophyta</taxon>
        <taxon>Spermatophyta</taxon>
        <taxon>Magnoliopsida</taxon>
        <taxon>eudicotyledons</taxon>
        <taxon>Gunneridae</taxon>
        <taxon>Pentapetalae</taxon>
        <taxon>asterids</taxon>
        <taxon>lamiids</taxon>
        <taxon>Lamiales</taxon>
        <taxon>Orobanchaceae</taxon>
        <taxon>Buchnereae</taxon>
        <taxon>Striga</taxon>
    </lineage>
</organism>
<protein>
    <submittedName>
        <fullName evidence="2">Gibberellin 2-oxidase 2</fullName>
    </submittedName>
</protein>
<dbReference type="Proteomes" id="UP000325081">
    <property type="component" value="Unassembled WGS sequence"/>
</dbReference>
<sequence length="159" mass="17706">MSPAGGGDEQTRWWPPSVTLLPLLLVGRCFSPAAELVVTCSMTPSPNINGDVGRVEYLLMTADADFDYRKFASVFGEAADGFRCAVYDYLSTEKKMACDIHEVLADGLKVHPREAFSKLLKDEESDSIFRLNRYPPCTGAGDSDPIGFRVHTTHKYYRF</sequence>
<gene>
    <name evidence="2" type="ORF">STAS_12968</name>
</gene>
<evidence type="ECO:0000313" key="3">
    <source>
        <dbReference type="Proteomes" id="UP000325081"/>
    </source>
</evidence>
<dbReference type="OrthoDB" id="288590at2759"/>
<feature type="chain" id="PRO_5022755140" evidence="1">
    <location>
        <begin position="30"/>
        <end position="159"/>
    </location>
</feature>
<reference evidence="3" key="1">
    <citation type="journal article" date="2019" name="Curr. Biol.">
        <title>Genome Sequence of Striga asiatica Provides Insight into the Evolution of Plant Parasitism.</title>
        <authorList>
            <person name="Yoshida S."/>
            <person name="Kim S."/>
            <person name="Wafula E.K."/>
            <person name="Tanskanen J."/>
            <person name="Kim Y.M."/>
            <person name="Honaas L."/>
            <person name="Yang Z."/>
            <person name="Spallek T."/>
            <person name="Conn C.E."/>
            <person name="Ichihashi Y."/>
            <person name="Cheong K."/>
            <person name="Cui S."/>
            <person name="Der J.P."/>
            <person name="Gundlach H."/>
            <person name="Jiao Y."/>
            <person name="Hori C."/>
            <person name="Ishida J.K."/>
            <person name="Kasahara H."/>
            <person name="Kiba T."/>
            <person name="Kim M.S."/>
            <person name="Koo N."/>
            <person name="Laohavisit A."/>
            <person name="Lee Y.H."/>
            <person name="Lumba S."/>
            <person name="McCourt P."/>
            <person name="Mortimer J.C."/>
            <person name="Mutuku J.M."/>
            <person name="Nomura T."/>
            <person name="Sasaki-Sekimoto Y."/>
            <person name="Seto Y."/>
            <person name="Wang Y."/>
            <person name="Wakatake T."/>
            <person name="Sakakibara H."/>
            <person name="Demura T."/>
            <person name="Yamaguchi S."/>
            <person name="Yoneyama K."/>
            <person name="Manabe R.I."/>
            <person name="Nelson D.C."/>
            <person name="Schulman A.H."/>
            <person name="Timko M.P."/>
            <person name="dePamphilis C.W."/>
            <person name="Choi D."/>
            <person name="Shirasu K."/>
        </authorList>
    </citation>
    <scope>NUCLEOTIDE SEQUENCE [LARGE SCALE GENOMIC DNA]</scope>
    <source>
        <strain evidence="3">cv. UVA1</strain>
    </source>
</reference>
<dbReference type="Gene3D" id="2.60.120.330">
    <property type="entry name" value="B-lactam Antibiotic, Isopenicillin N Synthase, Chain"/>
    <property type="match status" value="1"/>
</dbReference>
<accession>A0A5A7PWX8</accession>
<keyword evidence="1" id="KW-0732">Signal</keyword>